<evidence type="ECO:0000256" key="7">
    <source>
        <dbReference type="SAM" id="Phobius"/>
    </source>
</evidence>
<sequence>MEIFKKIGTWTLRILGALLFILLMAYGIIYYKTKQRLNKVYQVNIPNQQIPTDSASLASGKHILDTRGCVDCHGPDLGGKVFLDDPALGFIAGPNLTGGKGGLGRSLTAHDWIRGIKHGVDKAGKTLLIMPSHEFFHLTNKDLTYLVGYLQTLPPVDRELPKSTLGPMLRILYQVGKFPNLAPAELIKDHNAPVSFAQQTGVSKEKGKYLAVNCQGCHGDNFKGRDLGIPGIKPSVDITATGNPGKWTEAEFMTTLRTGRTPEGKQLNQKDMPWNVTAQFTDEELKSVYAYLLSFQ</sequence>
<feature type="domain" description="Cytochrome c" evidence="8">
    <location>
        <begin position="55"/>
        <end position="296"/>
    </location>
</feature>
<keyword evidence="7" id="KW-0472">Membrane</keyword>
<proteinExistence type="predicted"/>
<keyword evidence="1" id="KW-0813">Transport</keyword>
<evidence type="ECO:0000256" key="1">
    <source>
        <dbReference type="ARBA" id="ARBA00022448"/>
    </source>
</evidence>
<evidence type="ECO:0000256" key="4">
    <source>
        <dbReference type="ARBA" id="ARBA00022982"/>
    </source>
</evidence>
<keyword evidence="4" id="KW-0249">Electron transport</keyword>
<dbReference type="PANTHER" id="PTHR37823">
    <property type="entry name" value="CYTOCHROME C-553-LIKE"/>
    <property type="match status" value="1"/>
</dbReference>
<keyword evidence="10" id="KW-1185">Reference proteome</keyword>
<keyword evidence="7" id="KW-1133">Transmembrane helix</keyword>
<dbReference type="RefSeq" id="WP_009282825.1">
    <property type="nucleotide sequence ID" value="NZ_CAIT01000006.1"/>
</dbReference>
<dbReference type="InterPro" id="IPR051811">
    <property type="entry name" value="Cytochrome_c550/c551-like"/>
</dbReference>
<evidence type="ECO:0000256" key="6">
    <source>
        <dbReference type="PROSITE-ProRule" id="PRU00433"/>
    </source>
</evidence>
<dbReference type="PROSITE" id="PS51007">
    <property type="entry name" value="CYTC"/>
    <property type="match status" value="1"/>
</dbReference>
<keyword evidence="2 6" id="KW-0349">Heme</keyword>
<keyword evidence="3 6" id="KW-0479">Metal-binding</keyword>
<dbReference type="InterPro" id="IPR036909">
    <property type="entry name" value="Cyt_c-like_dom_sf"/>
</dbReference>
<dbReference type="Proteomes" id="UP000009309">
    <property type="component" value="Unassembled WGS sequence"/>
</dbReference>
<accession>I2GK20</accession>
<dbReference type="eggNOG" id="COG2010">
    <property type="taxonomic scope" value="Bacteria"/>
</dbReference>
<evidence type="ECO:0000313" key="9">
    <source>
        <dbReference type="EMBL" id="CCH54245.1"/>
    </source>
</evidence>
<dbReference type="GO" id="GO:0046872">
    <property type="term" value="F:metal ion binding"/>
    <property type="evidence" value="ECO:0007669"/>
    <property type="project" value="UniProtKB-KW"/>
</dbReference>
<reference evidence="9 10" key="1">
    <citation type="journal article" date="2012" name="J. Bacteriol.">
        <title>Genome Sequence of the Filamentous Bacterium Fibrisoma limi BUZ 3T.</title>
        <authorList>
            <person name="Filippini M."/>
            <person name="Qi W."/>
            <person name="Jaenicke S."/>
            <person name="Goesmann A."/>
            <person name="Smits T.H."/>
            <person name="Bagheri H.C."/>
        </authorList>
    </citation>
    <scope>NUCLEOTIDE SEQUENCE [LARGE SCALE GENOMIC DNA]</scope>
    <source>
        <strain evidence="10">BUZ 3T</strain>
    </source>
</reference>
<dbReference type="OrthoDB" id="9809720at2"/>
<dbReference type="SUPFAM" id="SSF46626">
    <property type="entry name" value="Cytochrome c"/>
    <property type="match status" value="2"/>
</dbReference>
<protein>
    <recommendedName>
        <fullName evidence="8">Cytochrome c domain-containing protein</fullName>
    </recommendedName>
</protein>
<evidence type="ECO:0000256" key="2">
    <source>
        <dbReference type="ARBA" id="ARBA00022617"/>
    </source>
</evidence>
<comment type="caution">
    <text evidence="9">The sequence shown here is derived from an EMBL/GenBank/DDBJ whole genome shotgun (WGS) entry which is preliminary data.</text>
</comment>
<dbReference type="AlphaFoldDB" id="I2GK20"/>
<organism evidence="9 10">
    <name type="scientific">Fibrisoma limi BUZ 3</name>
    <dbReference type="NCBI Taxonomy" id="1185876"/>
    <lineage>
        <taxon>Bacteria</taxon>
        <taxon>Pseudomonadati</taxon>
        <taxon>Bacteroidota</taxon>
        <taxon>Cytophagia</taxon>
        <taxon>Cytophagales</taxon>
        <taxon>Spirosomataceae</taxon>
        <taxon>Fibrisoma</taxon>
    </lineage>
</organism>
<evidence type="ECO:0000313" key="10">
    <source>
        <dbReference type="Proteomes" id="UP000009309"/>
    </source>
</evidence>
<keyword evidence="7" id="KW-0812">Transmembrane</keyword>
<dbReference type="PANTHER" id="PTHR37823:SF1">
    <property type="entry name" value="CYTOCHROME C-553-LIKE"/>
    <property type="match status" value="1"/>
</dbReference>
<keyword evidence="5 6" id="KW-0408">Iron</keyword>
<dbReference type="GO" id="GO:0020037">
    <property type="term" value="F:heme binding"/>
    <property type="evidence" value="ECO:0007669"/>
    <property type="project" value="InterPro"/>
</dbReference>
<evidence type="ECO:0000256" key="3">
    <source>
        <dbReference type="ARBA" id="ARBA00022723"/>
    </source>
</evidence>
<dbReference type="Gene3D" id="1.10.760.10">
    <property type="entry name" value="Cytochrome c-like domain"/>
    <property type="match status" value="2"/>
</dbReference>
<dbReference type="EMBL" id="CAIT01000006">
    <property type="protein sequence ID" value="CCH54245.1"/>
    <property type="molecule type" value="Genomic_DNA"/>
</dbReference>
<dbReference type="InterPro" id="IPR009056">
    <property type="entry name" value="Cyt_c-like_dom"/>
</dbReference>
<dbReference type="GO" id="GO:0009055">
    <property type="term" value="F:electron transfer activity"/>
    <property type="evidence" value="ECO:0007669"/>
    <property type="project" value="InterPro"/>
</dbReference>
<evidence type="ECO:0000259" key="8">
    <source>
        <dbReference type="PROSITE" id="PS51007"/>
    </source>
</evidence>
<dbReference type="STRING" id="1185876.BN8_03397"/>
<evidence type="ECO:0000256" key="5">
    <source>
        <dbReference type="ARBA" id="ARBA00023004"/>
    </source>
</evidence>
<feature type="transmembrane region" description="Helical" evidence="7">
    <location>
        <begin position="12"/>
        <end position="31"/>
    </location>
</feature>
<dbReference type="Pfam" id="PF00034">
    <property type="entry name" value="Cytochrom_C"/>
    <property type="match status" value="2"/>
</dbReference>
<gene>
    <name evidence="9" type="ORF">BN8_03397</name>
</gene>
<name>I2GK20_9BACT</name>